<dbReference type="Pfam" id="PF11937">
    <property type="entry name" value="DUF3455"/>
    <property type="match status" value="1"/>
</dbReference>
<proteinExistence type="predicted"/>
<feature type="chain" id="PRO_5008627360" description="Malate dehydrogenase" evidence="1">
    <location>
        <begin position="20"/>
        <end position="277"/>
    </location>
</feature>
<reference evidence="3" key="2">
    <citation type="submission" date="2013-12" db="EMBL/GenBank/DDBJ databases">
        <title>Evolution of pathogenesis and genome organization in the Tremellales.</title>
        <authorList>
            <person name="Cuomo C."/>
            <person name="Litvintseva A."/>
            <person name="Heitman J."/>
            <person name="Chen Y."/>
            <person name="Sun S."/>
            <person name="Springer D."/>
            <person name="Dromer F."/>
            <person name="Young S."/>
            <person name="Zeng Q."/>
            <person name="Chapman S."/>
            <person name="Gujja S."/>
            <person name="Saif S."/>
            <person name="Birren B."/>
        </authorList>
    </citation>
    <scope>NUCLEOTIDE SEQUENCE [LARGE SCALE GENOMIC DNA]</scope>
    <source>
        <strain evidence="3">BCC8398</strain>
    </source>
</reference>
<accession>A0A1B9GTZ8</accession>
<dbReference type="Proteomes" id="UP000092666">
    <property type="component" value="Unassembled WGS sequence"/>
</dbReference>
<sequence length="277" mass="28289">MLFIHSILLAFLALPLGLSAPSSPHALHSLSDLRSRAASSQAQSATSTSAGSAAAAAVPTTLASIQSADFKSLLSSEKIPQNCPINKTLTVPLSAAAGGTLAVPAGQAVSMITVGRGVQNYTCTNGTYVSAGALANLFDVSCLFSLTAKSVNPAKLSELLPKLAFKASLFPDAGKLPIAINHLFVATPNSATPGISPEFALSSGSDQIIVSKLGASPAPSDPGVNVPWLQLTAIEGQGTLAKSVFRVDTVNGQPPSSCTTEGESLSVNYASMYWFTK</sequence>
<dbReference type="InterPro" id="IPR021851">
    <property type="entry name" value="DUF3455"/>
</dbReference>
<dbReference type="AlphaFoldDB" id="A0A1B9GTZ8"/>
<protein>
    <recommendedName>
        <fullName evidence="4">Malate dehydrogenase</fullName>
    </recommendedName>
</protein>
<name>A0A1B9GTZ8_9TREE</name>
<gene>
    <name evidence="2" type="ORF">I316_03570</name>
</gene>
<evidence type="ECO:0000256" key="1">
    <source>
        <dbReference type="SAM" id="SignalP"/>
    </source>
</evidence>
<evidence type="ECO:0008006" key="4">
    <source>
        <dbReference type="Google" id="ProtNLM"/>
    </source>
</evidence>
<dbReference type="OrthoDB" id="1859733at2759"/>
<dbReference type="EMBL" id="KV700124">
    <property type="protein sequence ID" value="OCF34529.1"/>
    <property type="molecule type" value="Genomic_DNA"/>
</dbReference>
<evidence type="ECO:0000313" key="2">
    <source>
        <dbReference type="EMBL" id="OCF34529.1"/>
    </source>
</evidence>
<feature type="signal peptide" evidence="1">
    <location>
        <begin position="1"/>
        <end position="19"/>
    </location>
</feature>
<dbReference type="PANTHER" id="PTHR35567">
    <property type="entry name" value="MALATE DEHYDROGENASE (AFU_ORTHOLOGUE AFUA_2G13800)"/>
    <property type="match status" value="1"/>
</dbReference>
<reference evidence="2 3" key="1">
    <citation type="submission" date="2013-07" db="EMBL/GenBank/DDBJ databases">
        <title>The Genome Sequence of Cryptococcus heveanensis BCC8398.</title>
        <authorList>
            <consortium name="The Broad Institute Genome Sequencing Platform"/>
            <person name="Cuomo C."/>
            <person name="Litvintseva A."/>
            <person name="Chen Y."/>
            <person name="Heitman J."/>
            <person name="Sun S."/>
            <person name="Springer D."/>
            <person name="Dromer F."/>
            <person name="Young S.K."/>
            <person name="Zeng Q."/>
            <person name="Gargeya S."/>
            <person name="Fitzgerald M."/>
            <person name="Abouelleil A."/>
            <person name="Alvarado L."/>
            <person name="Berlin A.M."/>
            <person name="Chapman S.B."/>
            <person name="Dewar J."/>
            <person name="Goldberg J."/>
            <person name="Griggs A."/>
            <person name="Gujja S."/>
            <person name="Hansen M."/>
            <person name="Howarth C."/>
            <person name="Imamovic A."/>
            <person name="Larimer J."/>
            <person name="McCowan C."/>
            <person name="Murphy C."/>
            <person name="Pearson M."/>
            <person name="Priest M."/>
            <person name="Roberts A."/>
            <person name="Saif S."/>
            <person name="Shea T."/>
            <person name="Sykes S."/>
            <person name="Wortman J."/>
            <person name="Nusbaum C."/>
            <person name="Birren B."/>
        </authorList>
    </citation>
    <scope>NUCLEOTIDE SEQUENCE [LARGE SCALE GENOMIC DNA]</scope>
    <source>
        <strain evidence="2 3">BCC8398</strain>
    </source>
</reference>
<organism evidence="2 3">
    <name type="scientific">Kwoniella heveanensis BCC8398</name>
    <dbReference type="NCBI Taxonomy" id="1296120"/>
    <lineage>
        <taxon>Eukaryota</taxon>
        <taxon>Fungi</taxon>
        <taxon>Dikarya</taxon>
        <taxon>Basidiomycota</taxon>
        <taxon>Agaricomycotina</taxon>
        <taxon>Tremellomycetes</taxon>
        <taxon>Tremellales</taxon>
        <taxon>Cryptococcaceae</taxon>
        <taxon>Kwoniella</taxon>
    </lineage>
</organism>
<evidence type="ECO:0000313" key="3">
    <source>
        <dbReference type="Proteomes" id="UP000092666"/>
    </source>
</evidence>
<dbReference type="PANTHER" id="PTHR35567:SF1">
    <property type="entry name" value="CONSERVED FUNGAL PROTEIN (AFU_ORTHOLOGUE AFUA_1G14230)"/>
    <property type="match status" value="1"/>
</dbReference>
<keyword evidence="1" id="KW-0732">Signal</keyword>
<keyword evidence="3" id="KW-1185">Reference proteome</keyword>